<dbReference type="Gene3D" id="1.20.80.10">
    <property type="match status" value="1"/>
</dbReference>
<dbReference type="SUPFAM" id="SSF47027">
    <property type="entry name" value="Acyl-CoA binding protein"/>
    <property type="match status" value="1"/>
</dbReference>
<feature type="compositionally biased region" description="Acidic residues" evidence="5">
    <location>
        <begin position="112"/>
        <end position="126"/>
    </location>
</feature>
<dbReference type="AlphaFoldDB" id="A0A371DD54"/>
<dbReference type="Proteomes" id="UP000256964">
    <property type="component" value="Unassembled WGS sequence"/>
</dbReference>
<dbReference type="PANTHER" id="PTHR24119">
    <property type="entry name" value="ACYL-COA-BINDING DOMAIN-CONTAINING PROTEIN 6"/>
    <property type="match status" value="1"/>
</dbReference>
<dbReference type="EMBL" id="KZ857399">
    <property type="protein sequence ID" value="RDX50446.1"/>
    <property type="molecule type" value="Genomic_DNA"/>
</dbReference>
<evidence type="ECO:0000313" key="8">
    <source>
        <dbReference type="Proteomes" id="UP000256964"/>
    </source>
</evidence>
<name>A0A371DD54_9APHY</name>
<dbReference type="STRING" id="139420.A0A371DD54"/>
<accession>A0A371DD54</accession>
<dbReference type="Gene3D" id="1.25.40.20">
    <property type="entry name" value="Ankyrin repeat-containing domain"/>
    <property type="match status" value="1"/>
</dbReference>
<keyword evidence="3" id="KW-0446">Lipid-binding</keyword>
<dbReference type="PANTHER" id="PTHR24119:SF0">
    <property type="entry name" value="ACYL-COA-BINDING DOMAIN-CONTAINING PROTEIN 6"/>
    <property type="match status" value="1"/>
</dbReference>
<sequence length="248" mass="26518">MASSYNPSDCFQEAASYLSRASSLSFVSNATKLELYAIFKYLTVSPTPNVPKPSLFDFAGKAKWEAWQSAGKTYQDRPADAEKRYLEIARSLGWSEGKAGEPTPLKPKESAEGGEEDIWDKSDDEGEARKPKGEGGAMGRVTSTLAMEDDEGSSSALSNLAIAGDVPAVLEYLQGHPDADVNAVDENGYTPLHLAADRGHPEVVNILLKRGANPQTKDPDEFTAKELAEIAGHTDIAALLSGTQNASP</sequence>
<evidence type="ECO:0000256" key="3">
    <source>
        <dbReference type="ARBA" id="ARBA00023121"/>
    </source>
</evidence>
<dbReference type="PROSITE" id="PS50088">
    <property type="entry name" value="ANK_REPEAT"/>
    <property type="match status" value="1"/>
</dbReference>
<keyword evidence="8" id="KW-1185">Reference proteome</keyword>
<dbReference type="SUPFAM" id="SSF48403">
    <property type="entry name" value="Ankyrin repeat"/>
    <property type="match status" value="1"/>
</dbReference>
<gene>
    <name evidence="7" type="ORF">OH76DRAFT_1402481</name>
</gene>
<feature type="repeat" description="ANK" evidence="4">
    <location>
        <begin position="187"/>
        <end position="219"/>
    </location>
</feature>
<dbReference type="InterPro" id="IPR000582">
    <property type="entry name" value="Acyl-CoA-binding_protein"/>
</dbReference>
<evidence type="ECO:0000256" key="1">
    <source>
        <dbReference type="ARBA" id="ARBA00022737"/>
    </source>
</evidence>
<dbReference type="SMART" id="SM00248">
    <property type="entry name" value="ANK"/>
    <property type="match status" value="1"/>
</dbReference>
<dbReference type="Pfam" id="PF00887">
    <property type="entry name" value="ACBP"/>
    <property type="match status" value="1"/>
</dbReference>
<feature type="region of interest" description="Disordered" evidence="5">
    <location>
        <begin position="95"/>
        <end position="140"/>
    </location>
</feature>
<keyword evidence="1" id="KW-0677">Repeat</keyword>
<organism evidence="7 8">
    <name type="scientific">Lentinus brumalis</name>
    <dbReference type="NCBI Taxonomy" id="2498619"/>
    <lineage>
        <taxon>Eukaryota</taxon>
        <taxon>Fungi</taxon>
        <taxon>Dikarya</taxon>
        <taxon>Basidiomycota</taxon>
        <taxon>Agaricomycotina</taxon>
        <taxon>Agaricomycetes</taxon>
        <taxon>Polyporales</taxon>
        <taxon>Polyporaceae</taxon>
        <taxon>Lentinus</taxon>
    </lineage>
</organism>
<dbReference type="GO" id="GO:0000062">
    <property type="term" value="F:fatty-acyl-CoA binding"/>
    <property type="evidence" value="ECO:0007669"/>
    <property type="project" value="InterPro"/>
</dbReference>
<dbReference type="PROSITE" id="PS50297">
    <property type="entry name" value="ANK_REP_REGION"/>
    <property type="match status" value="1"/>
</dbReference>
<protein>
    <submittedName>
        <fullName evidence="7">Ankyrin</fullName>
    </submittedName>
</protein>
<dbReference type="PROSITE" id="PS51228">
    <property type="entry name" value="ACB_2"/>
    <property type="match status" value="1"/>
</dbReference>
<evidence type="ECO:0000259" key="6">
    <source>
        <dbReference type="PROSITE" id="PS51228"/>
    </source>
</evidence>
<dbReference type="InterPro" id="IPR036770">
    <property type="entry name" value="Ankyrin_rpt-contain_sf"/>
</dbReference>
<evidence type="ECO:0000256" key="5">
    <source>
        <dbReference type="SAM" id="MobiDB-lite"/>
    </source>
</evidence>
<proteinExistence type="predicted"/>
<dbReference type="PRINTS" id="PR00689">
    <property type="entry name" value="ACOABINDINGP"/>
</dbReference>
<feature type="domain" description="ACB" evidence="6">
    <location>
        <begin position="7"/>
        <end position="98"/>
    </location>
</feature>
<evidence type="ECO:0000256" key="2">
    <source>
        <dbReference type="ARBA" id="ARBA00023043"/>
    </source>
</evidence>
<dbReference type="InterPro" id="IPR035984">
    <property type="entry name" value="Acyl-CoA-binding_sf"/>
</dbReference>
<dbReference type="InterPro" id="IPR014352">
    <property type="entry name" value="FERM/acyl-CoA-bd_prot_sf"/>
</dbReference>
<evidence type="ECO:0000256" key="4">
    <source>
        <dbReference type="PROSITE-ProRule" id="PRU00023"/>
    </source>
</evidence>
<dbReference type="Pfam" id="PF12796">
    <property type="entry name" value="Ank_2"/>
    <property type="match status" value="1"/>
</dbReference>
<keyword evidence="2 4" id="KW-0040">ANK repeat</keyword>
<reference evidence="7 8" key="1">
    <citation type="journal article" date="2018" name="Biotechnol. Biofuels">
        <title>Integrative visual omics of the white-rot fungus Polyporus brumalis exposes the biotechnological potential of its oxidative enzymes for delignifying raw plant biomass.</title>
        <authorList>
            <person name="Miyauchi S."/>
            <person name="Rancon A."/>
            <person name="Drula E."/>
            <person name="Hage H."/>
            <person name="Chaduli D."/>
            <person name="Favel A."/>
            <person name="Grisel S."/>
            <person name="Henrissat B."/>
            <person name="Herpoel-Gimbert I."/>
            <person name="Ruiz-Duenas F.J."/>
            <person name="Chevret D."/>
            <person name="Hainaut M."/>
            <person name="Lin J."/>
            <person name="Wang M."/>
            <person name="Pangilinan J."/>
            <person name="Lipzen A."/>
            <person name="Lesage-Meessen L."/>
            <person name="Navarro D."/>
            <person name="Riley R."/>
            <person name="Grigoriev I.V."/>
            <person name="Zhou S."/>
            <person name="Raouche S."/>
            <person name="Rosso M.N."/>
        </authorList>
    </citation>
    <scope>NUCLEOTIDE SEQUENCE [LARGE SCALE GENOMIC DNA]</scope>
    <source>
        <strain evidence="7 8">BRFM 1820</strain>
    </source>
</reference>
<dbReference type="InterPro" id="IPR002110">
    <property type="entry name" value="Ankyrin_rpt"/>
</dbReference>
<dbReference type="OrthoDB" id="341259at2759"/>
<evidence type="ECO:0000313" key="7">
    <source>
        <dbReference type="EMBL" id="RDX50446.1"/>
    </source>
</evidence>